<keyword evidence="2" id="KW-0808">Transferase</keyword>
<dbReference type="InterPro" id="IPR029044">
    <property type="entry name" value="Nucleotide-diphossugar_trans"/>
</dbReference>
<dbReference type="AlphaFoldDB" id="G8LX39"/>
<dbReference type="PANTHER" id="PTHR22916:SF3">
    <property type="entry name" value="UDP-GLCNAC:BETAGAL BETA-1,3-N-ACETYLGLUCOSAMINYLTRANSFERASE-LIKE PROTEIN 1"/>
    <property type="match status" value="1"/>
</dbReference>
<dbReference type="CDD" id="cd00761">
    <property type="entry name" value="Glyco_tranf_GTA_type"/>
    <property type="match status" value="1"/>
</dbReference>
<dbReference type="STRING" id="720554.Clocl_1014"/>
<name>G8LX39_ACECE</name>
<dbReference type="EMBL" id="CP003065">
    <property type="protein sequence ID" value="AEV67691.1"/>
    <property type="molecule type" value="Genomic_DNA"/>
</dbReference>
<organism evidence="2 3">
    <name type="scientific">Acetivibrio clariflavus (strain DSM 19732 / NBRC 101661 / EBR45)</name>
    <name type="common">Clostridium clariflavum</name>
    <dbReference type="NCBI Taxonomy" id="720554"/>
    <lineage>
        <taxon>Bacteria</taxon>
        <taxon>Bacillati</taxon>
        <taxon>Bacillota</taxon>
        <taxon>Clostridia</taxon>
        <taxon>Eubacteriales</taxon>
        <taxon>Oscillospiraceae</taxon>
        <taxon>Acetivibrio</taxon>
    </lineage>
</organism>
<reference evidence="3" key="1">
    <citation type="submission" date="2011-12" db="EMBL/GenBank/DDBJ databases">
        <title>Complete sequence of Clostridium clariflavum DSM 19732.</title>
        <authorList>
            <consortium name="US DOE Joint Genome Institute"/>
            <person name="Lucas S."/>
            <person name="Han J."/>
            <person name="Lapidus A."/>
            <person name="Cheng J.-F."/>
            <person name="Goodwin L."/>
            <person name="Pitluck S."/>
            <person name="Peters L."/>
            <person name="Teshima H."/>
            <person name="Detter J.C."/>
            <person name="Han C."/>
            <person name="Tapia R."/>
            <person name="Land M."/>
            <person name="Hauser L."/>
            <person name="Kyrpides N."/>
            <person name="Ivanova N."/>
            <person name="Pagani I."/>
            <person name="Kitzmiller T."/>
            <person name="Lynd L."/>
            <person name="Izquierdo J."/>
            <person name="Woyke T."/>
        </authorList>
    </citation>
    <scope>NUCLEOTIDE SEQUENCE [LARGE SCALE GENOMIC DNA]</scope>
    <source>
        <strain evidence="3">DSM 19732 / NBRC 101661 / EBR45</strain>
    </source>
</reference>
<dbReference type="RefSeq" id="WP_014254309.1">
    <property type="nucleotide sequence ID" value="NC_016627.1"/>
</dbReference>
<reference evidence="2 3" key="2">
    <citation type="journal article" date="2012" name="Stand. Genomic Sci.">
        <title>Complete Genome Sequence of Clostridium clariflavum DSM 19732.</title>
        <authorList>
            <person name="Izquierdo J.A."/>
            <person name="Goodwin L."/>
            <person name="Davenport K.W."/>
            <person name="Teshima H."/>
            <person name="Bruce D."/>
            <person name="Detter C."/>
            <person name="Tapia R."/>
            <person name="Han S."/>
            <person name="Land M."/>
            <person name="Hauser L."/>
            <person name="Jeffries C.D."/>
            <person name="Han J."/>
            <person name="Pitluck S."/>
            <person name="Nolan M."/>
            <person name="Chen A."/>
            <person name="Huntemann M."/>
            <person name="Mavromatis K."/>
            <person name="Mikhailova N."/>
            <person name="Liolios K."/>
            <person name="Woyke T."/>
            <person name="Lynd L.R."/>
        </authorList>
    </citation>
    <scope>NUCLEOTIDE SEQUENCE [LARGE SCALE GENOMIC DNA]</scope>
    <source>
        <strain evidence="3">DSM 19732 / NBRC 101661 / EBR45</strain>
    </source>
</reference>
<dbReference type="PANTHER" id="PTHR22916">
    <property type="entry name" value="GLYCOSYLTRANSFERASE"/>
    <property type="match status" value="1"/>
</dbReference>
<feature type="domain" description="Glycosyltransferase 2-like" evidence="1">
    <location>
        <begin position="12"/>
        <end position="154"/>
    </location>
</feature>
<protein>
    <submittedName>
        <fullName evidence="2">Glycosyl transferase</fullName>
    </submittedName>
</protein>
<dbReference type="eggNOG" id="COG0463">
    <property type="taxonomic scope" value="Bacteria"/>
</dbReference>
<dbReference type="SUPFAM" id="SSF53448">
    <property type="entry name" value="Nucleotide-diphospho-sugar transferases"/>
    <property type="match status" value="1"/>
</dbReference>
<proteinExistence type="predicted"/>
<dbReference type="OrthoDB" id="9785185at2"/>
<dbReference type="Gene3D" id="3.90.550.10">
    <property type="entry name" value="Spore Coat Polysaccharide Biosynthesis Protein SpsA, Chain A"/>
    <property type="match status" value="1"/>
</dbReference>
<gene>
    <name evidence="2" type="ordered locus">Clocl_1014</name>
</gene>
<evidence type="ECO:0000259" key="1">
    <source>
        <dbReference type="Pfam" id="PF00535"/>
    </source>
</evidence>
<evidence type="ECO:0000313" key="3">
    <source>
        <dbReference type="Proteomes" id="UP000005435"/>
    </source>
</evidence>
<dbReference type="GO" id="GO:0016758">
    <property type="term" value="F:hexosyltransferase activity"/>
    <property type="evidence" value="ECO:0007669"/>
    <property type="project" value="UniProtKB-ARBA"/>
</dbReference>
<keyword evidence="3" id="KW-1185">Reference proteome</keyword>
<dbReference type="Pfam" id="PF00535">
    <property type="entry name" value="Glycos_transf_2"/>
    <property type="match status" value="1"/>
</dbReference>
<dbReference type="HOGENOM" id="CLU_025996_0_3_9"/>
<dbReference type="Proteomes" id="UP000005435">
    <property type="component" value="Chromosome"/>
</dbReference>
<accession>G8LX39</accession>
<dbReference type="InterPro" id="IPR001173">
    <property type="entry name" value="Glyco_trans_2-like"/>
</dbReference>
<dbReference type="KEGG" id="ccl:Clocl_1014"/>
<evidence type="ECO:0000313" key="2">
    <source>
        <dbReference type="EMBL" id="AEV67691.1"/>
    </source>
</evidence>
<sequence length="256" mass="29703">MMNPVFDNETVSVIIPVYNSEKYISKTLDSVLNQTYRLLEIIVVDDCSKDSSEQIIRNYAKYHSNILYHKFNQNYGAAVARNKALELSKGRFVAFLDSDDIWYPNKLEKQLELMKEKSAAICYTAIEMIDEEGNLIKGKREVKETIDYKFLLRNTMIATSTVVIDRRITGDFKMPLIRSGQDYATWLLLMRSGTKAYGINEPLVKYRKLKNSLSSNKVKNIKKVWRVQTEFEKINPIIAGYNSICYAINAFKKHYM</sequence>